<dbReference type="InterPro" id="IPR040449">
    <property type="entry name" value="Peptidase_S66_N"/>
</dbReference>
<dbReference type="InterPro" id="IPR040921">
    <property type="entry name" value="Peptidase_S66C"/>
</dbReference>
<evidence type="ECO:0000313" key="4">
    <source>
        <dbReference type="Proteomes" id="UP000812270"/>
    </source>
</evidence>
<reference evidence="3" key="1">
    <citation type="submission" date="2021-06" db="EMBL/GenBank/DDBJ databases">
        <authorList>
            <person name="Huq M.A."/>
        </authorList>
    </citation>
    <scope>NUCLEOTIDE SEQUENCE</scope>
    <source>
        <strain evidence="3">MAH-26</strain>
    </source>
</reference>
<name>A0A9E2W9D4_9BACT</name>
<comment type="caution">
    <text evidence="3">The sequence shown here is derived from an EMBL/GenBank/DDBJ whole genome shotgun (WGS) entry which is preliminary data.</text>
</comment>
<evidence type="ECO:0000313" key="3">
    <source>
        <dbReference type="EMBL" id="MBV4359896.1"/>
    </source>
</evidence>
<keyword evidence="4" id="KW-1185">Reference proteome</keyword>
<proteinExistence type="predicted"/>
<dbReference type="Proteomes" id="UP000812270">
    <property type="component" value="Unassembled WGS sequence"/>
</dbReference>
<accession>A0A9E2W9D4</accession>
<dbReference type="EMBL" id="JAHSPG010000016">
    <property type="protein sequence ID" value="MBV4359896.1"/>
    <property type="molecule type" value="Genomic_DNA"/>
</dbReference>
<organism evidence="3 4">
    <name type="scientific">Pinibacter aurantiacus</name>
    <dbReference type="NCBI Taxonomy" id="2851599"/>
    <lineage>
        <taxon>Bacteria</taxon>
        <taxon>Pseudomonadati</taxon>
        <taxon>Bacteroidota</taxon>
        <taxon>Chitinophagia</taxon>
        <taxon>Chitinophagales</taxon>
        <taxon>Chitinophagaceae</taxon>
        <taxon>Pinibacter</taxon>
    </lineage>
</organism>
<dbReference type="Pfam" id="PF02016">
    <property type="entry name" value="Peptidase_S66"/>
    <property type="match status" value="1"/>
</dbReference>
<dbReference type="AlphaFoldDB" id="A0A9E2W9D4"/>
<feature type="domain" description="LD-carboxypeptidase N-terminal" evidence="1">
    <location>
        <begin position="47"/>
        <end position="161"/>
    </location>
</feature>
<dbReference type="PANTHER" id="PTHR30237:SF2">
    <property type="entry name" value="MUREIN TETRAPEPTIDE CARBOXYPEPTIDASE"/>
    <property type="match status" value="1"/>
</dbReference>
<sequence>MNRKNFLSSTILASGTLFGFTNPPAIDPPEEEKAMIIPPYLKPGDTIGITSPAGFISTDEIKPAVQQMQDWGFTVKIGQTIGKRDFTFGGTDLERRNDLQEMMDNNTVKAIMCARGGYGLVRIIDKLNFNNFRANPKWIVGFSDVTVMHGQLNRMNIASIHSKMCNSFPDNFATADPVQVDTILSISKALKGEKMRYVTTPNEKNIVGIAEGVLVGGNLKTIESLSGSASDIKTDGKILFVEDTGEYLYSIDRMFWNLKRSGKLNNLAGLVIGGFKIKPDDPGEVFGKTVQEIVMEKVSMFNYPVCFDFPVGHQKNNFALKCGVKHRLEVGSIRCSLQEL</sequence>
<evidence type="ECO:0000259" key="1">
    <source>
        <dbReference type="Pfam" id="PF02016"/>
    </source>
</evidence>
<dbReference type="PIRSF" id="PIRSF028757">
    <property type="entry name" value="LD-carboxypeptidase"/>
    <property type="match status" value="1"/>
</dbReference>
<dbReference type="RefSeq" id="WP_217794154.1">
    <property type="nucleotide sequence ID" value="NZ_JAHSPG010000016.1"/>
</dbReference>
<dbReference type="Pfam" id="PF17676">
    <property type="entry name" value="Peptidase_S66C"/>
    <property type="match status" value="1"/>
</dbReference>
<feature type="domain" description="LD-carboxypeptidase C-terminal" evidence="2">
    <location>
        <begin position="211"/>
        <end position="328"/>
    </location>
</feature>
<dbReference type="InterPro" id="IPR003507">
    <property type="entry name" value="S66_fam"/>
</dbReference>
<evidence type="ECO:0000259" key="2">
    <source>
        <dbReference type="Pfam" id="PF17676"/>
    </source>
</evidence>
<dbReference type="CDD" id="cd07025">
    <property type="entry name" value="Peptidase_S66"/>
    <property type="match status" value="1"/>
</dbReference>
<dbReference type="PANTHER" id="PTHR30237">
    <property type="entry name" value="MURAMOYLTETRAPEPTIDE CARBOXYPEPTIDASE"/>
    <property type="match status" value="1"/>
</dbReference>
<protein>
    <submittedName>
        <fullName evidence="3">LD-carboxypeptidase</fullName>
    </submittedName>
</protein>
<gene>
    <name evidence="3" type="ORF">KTO63_22210</name>
</gene>